<gene>
    <name evidence="1" type="ORF">UFOPK1961_00419</name>
</gene>
<dbReference type="Gene3D" id="3.40.720.10">
    <property type="entry name" value="Alkaline Phosphatase, subunit A"/>
    <property type="match status" value="1"/>
</dbReference>
<dbReference type="PANTHER" id="PTHR10151">
    <property type="entry name" value="ECTONUCLEOTIDE PYROPHOSPHATASE/PHOSPHODIESTERASE"/>
    <property type="match status" value="1"/>
</dbReference>
<dbReference type="PANTHER" id="PTHR10151:SF120">
    <property type="entry name" value="BIS(5'-ADENOSYL)-TRIPHOSPHATASE"/>
    <property type="match status" value="1"/>
</dbReference>
<proteinExistence type="predicted"/>
<sequence length="349" mass="37512">MSAFASVRAEDNPLRLPQSRRTIVVLVDGLGSVNLSARSAHARNIGLLNRSDVFSGFPTTTASALTTLMTGRSPGETGMVGYAIRNPATGAILNQLSGLDSIDPKVWQPVPTLWEQNTDIPSAIISSPRYRDTGLTRAILRGAPYVSAKSWGDRLAAVDAFTAAHREGVAYLYIAELDMAAHASGVASDQWIRRLEELDGFVSDLLRRLAPTDGLIVTADHGVLDVPASRHLLVPAESALLDGVTVGGEPRFLHLYTEDEGGTLDRWREEEGHRSHVVTRAEAIAAGWFGQVEDFARDRIGDVLVTPRGESVYYIDGLTTAQSLAMVGQHGGLSRAETHIPIIRGGAFA</sequence>
<dbReference type="GO" id="GO:0016787">
    <property type="term" value="F:hydrolase activity"/>
    <property type="evidence" value="ECO:0007669"/>
    <property type="project" value="UniProtKB-ARBA"/>
</dbReference>
<organism evidence="1">
    <name type="scientific">freshwater metagenome</name>
    <dbReference type="NCBI Taxonomy" id="449393"/>
    <lineage>
        <taxon>unclassified sequences</taxon>
        <taxon>metagenomes</taxon>
        <taxon>ecological metagenomes</taxon>
    </lineage>
</organism>
<evidence type="ECO:0000313" key="1">
    <source>
        <dbReference type="EMBL" id="CAB4625425.1"/>
    </source>
</evidence>
<protein>
    <submittedName>
        <fullName evidence="1">Unannotated protein</fullName>
    </submittedName>
</protein>
<dbReference type="SUPFAM" id="SSF53649">
    <property type="entry name" value="Alkaline phosphatase-like"/>
    <property type="match status" value="1"/>
</dbReference>
<name>A0A6J6ILS4_9ZZZZ</name>
<reference evidence="1" key="1">
    <citation type="submission" date="2020-05" db="EMBL/GenBank/DDBJ databases">
        <authorList>
            <person name="Chiriac C."/>
            <person name="Salcher M."/>
            <person name="Ghai R."/>
            <person name="Kavagutti S V."/>
        </authorList>
    </citation>
    <scope>NUCLEOTIDE SEQUENCE</scope>
</reference>
<dbReference type="InterPro" id="IPR002591">
    <property type="entry name" value="Phosphodiest/P_Trfase"/>
</dbReference>
<dbReference type="AlphaFoldDB" id="A0A6J6ILS4"/>
<dbReference type="InterPro" id="IPR017850">
    <property type="entry name" value="Alkaline_phosphatase_core_sf"/>
</dbReference>
<accession>A0A6J6ILS4</accession>
<dbReference type="EMBL" id="CAEZVJ010000032">
    <property type="protein sequence ID" value="CAB4625425.1"/>
    <property type="molecule type" value="Genomic_DNA"/>
</dbReference>
<dbReference type="Pfam" id="PF01663">
    <property type="entry name" value="Phosphodiest"/>
    <property type="match status" value="1"/>
</dbReference>